<reference evidence="2 4" key="2">
    <citation type="submission" date="2016-10" db="EMBL/GenBank/DDBJ databases">
        <authorList>
            <person name="Varghese N."/>
            <person name="Submissions S."/>
        </authorList>
    </citation>
    <scope>NUCLEOTIDE SEQUENCE [LARGE SCALE GENOMIC DNA]</scope>
    <source>
        <strain evidence="2 4">JB1</strain>
    </source>
</reference>
<dbReference type="Proteomes" id="UP000182793">
    <property type="component" value="Unassembled WGS sequence"/>
</dbReference>
<gene>
    <name evidence="1" type="ORF">H702_09130</name>
    <name evidence="2" type="ORF">SAMN02910290_00856</name>
</gene>
<evidence type="ECO:0008006" key="5">
    <source>
        <dbReference type="Google" id="ProtNLM"/>
    </source>
</evidence>
<dbReference type="Proteomes" id="UP000029382">
    <property type="component" value="Unassembled WGS sequence"/>
</dbReference>
<name>A0A091BLI5_STREI</name>
<dbReference type="AlphaFoldDB" id="A0A091BLI5"/>
<reference evidence="1 3" key="1">
    <citation type="journal article" date="2014" name="Genome Announc.">
        <title>Draft Genome Sequences of Streptococcus bovis Strains ATCC 33317 and JB1.</title>
        <authorList>
            <person name="Benahmed F.H."/>
            <person name="Gopinath G.R."/>
            <person name="Harbottle H."/>
            <person name="Cotta M.A."/>
            <person name="Luo Y."/>
            <person name="Henderson C."/>
            <person name="Teri P."/>
            <person name="Soppet D."/>
            <person name="Rasmussen M."/>
            <person name="Whitehead T.R."/>
            <person name="Davidson M."/>
        </authorList>
    </citation>
    <scope>NUCLEOTIDE SEQUENCE [LARGE SCALE GENOMIC DNA]</scope>
    <source>
        <strain evidence="1 3">JB1</strain>
    </source>
</reference>
<accession>A0A091BLI5</accession>
<keyword evidence="4" id="KW-1185">Reference proteome</keyword>
<evidence type="ECO:0000313" key="4">
    <source>
        <dbReference type="Proteomes" id="UP000182793"/>
    </source>
</evidence>
<evidence type="ECO:0000313" key="1">
    <source>
        <dbReference type="EMBL" id="KFN86536.1"/>
    </source>
</evidence>
<comment type="caution">
    <text evidence="1">The sequence shown here is derived from an EMBL/GenBank/DDBJ whole genome shotgun (WGS) entry which is preliminary data.</text>
</comment>
<sequence length="113" mass="12875">MYSEGLTKKMKDAIDIKMEGIYKWGIKDGKVVPPVHELPPAVKKRIDYFSEMMEDGMTFLGCLDCIFSKEKPDDYDWGATKDWLPMSQEFSDWIGFASGLAQMEVAVYLIYGG</sequence>
<evidence type="ECO:0000313" key="2">
    <source>
        <dbReference type="EMBL" id="SFL20311.1"/>
    </source>
</evidence>
<protein>
    <recommendedName>
        <fullName evidence="5">Gp24</fullName>
    </recommendedName>
</protein>
<dbReference type="EMBL" id="FOTG01000004">
    <property type="protein sequence ID" value="SFL20311.1"/>
    <property type="molecule type" value="Genomic_DNA"/>
</dbReference>
<evidence type="ECO:0000313" key="3">
    <source>
        <dbReference type="Proteomes" id="UP000029382"/>
    </source>
</evidence>
<proteinExistence type="predicted"/>
<dbReference type="EMBL" id="AUZH01000033">
    <property type="protein sequence ID" value="KFN86536.1"/>
    <property type="molecule type" value="Genomic_DNA"/>
</dbReference>
<organism evidence="1 3">
    <name type="scientific">Streptococcus equinus JB1</name>
    <dbReference type="NCBI Taxonomy" id="1294274"/>
    <lineage>
        <taxon>Bacteria</taxon>
        <taxon>Bacillati</taxon>
        <taxon>Bacillota</taxon>
        <taxon>Bacilli</taxon>
        <taxon>Lactobacillales</taxon>
        <taxon>Streptococcaceae</taxon>
        <taxon>Streptococcus</taxon>
    </lineage>
</organism>